<keyword evidence="1" id="KW-0732">Signal</keyword>
<accession>A0A6J1WI58</accession>
<dbReference type="SMART" id="SM00718">
    <property type="entry name" value="DM4_12"/>
    <property type="match status" value="1"/>
</dbReference>
<dbReference type="PANTHER" id="PTHR21253">
    <property type="entry name" value="F-BOX ONLY PROTEIN 11-RELATED"/>
    <property type="match status" value="1"/>
</dbReference>
<name>A0A6J1WI58_GALME</name>
<reference evidence="3" key="1">
    <citation type="submission" date="2025-08" db="UniProtKB">
        <authorList>
            <consortium name="RefSeq"/>
        </authorList>
    </citation>
    <scope>IDENTIFICATION</scope>
    <source>
        <tissue evidence="3">Whole larvae</tissue>
    </source>
</reference>
<evidence type="ECO:0000256" key="1">
    <source>
        <dbReference type="SAM" id="SignalP"/>
    </source>
</evidence>
<feature type="chain" id="PRO_5027089590" evidence="1">
    <location>
        <begin position="19"/>
        <end position="202"/>
    </location>
</feature>
<dbReference type="Pfam" id="PF07841">
    <property type="entry name" value="DM4_12"/>
    <property type="match status" value="1"/>
</dbReference>
<keyword evidence="2" id="KW-1185">Reference proteome</keyword>
<proteinExistence type="predicted"/>
<feature type="signal peptide" evidence="1">
    <location>
        <begin position="1"/>
        <end position="18"/>
    </location>
</feature>
<protein>
    <submittedName>
        <fullName evidence="3">Uncharacterized protein LOC113510837</fullName>
    </submittedName>
</protein>
<organism evidence="2 3">
    <name type="scientific">Galleria mellonella</name>
    <name type="common">Greater wax moth</name>
    <dbReference type="NCBI Taxonomy" id="7137"/>
    <lineage>
        <taxon>Eukaryota</taxon>
        <taxon>Metazoa</taxon>
        <taxon>Ecdysozoa</taxon>
        <taxon>Arthropoda</taxon>
        <taxon>Hexapoda</taxon>
        <taxon>Insecta</taxon>
        <taxon>Pterygota</taxon>
        <taxon>Neoptera</taxon>
        <taxon>Endopterygota</taxon>
        <taxon>Lepidoptera</taxon>
        <taxon>Glossata</taxon>
        <taxon>Ditrysia</taxon>
        <taxon>Pyraloidea</taxon>
        <taxon>Pyralidae</taxon>
        <taxon>Galleriinae</taxon>
        <taxon>Galleria</taxon>
    </lineage>
</organism>
<dbReference type="OrthoDB" id="8180611at2759"/>
<dbReference type="AlphaFoldDB" id="A0A6J1WI58"/>
<dbReference type="InterPro" id="IPR006631">
    <property type="entry name" value="DM4_12"/>
</dbReference>
<dbReference type="InParanoid" id="A0A6J1WI58"/>
<evidence type="ECO:0000313" key="3">
    <source>
        <dbReference type="RefSeq" id="XP_026750173.1"/>
    </source>
</evidence>
<gene>
    <name evidence="3" type="primary">LOC113510837</name>
</gene>
<dbReference type="GeneID" id="113510837"/>
<dbReference type="Proteomes" id="UP001652740">
    <property type="component" value="Unplaced"/>
</dbReference>
<dbReference type="PANTHER" id="PTHR21253:SF0">
    <property type="entry name" value="F-BOX ONLY PROTEIN 11-RELATED"/>
    <property type="match status" value="1"/>
</dbReference>
<dbReference type="KEGG" id="gmw:113510837"/>
<sequence>MNLHSVVIVLTYFAVAECNTVSDISRTHCPNTKASINAIRKRRHLTFPAGSNAVITISLAKTFMTHIPSGWYMTTDLNVMYPLPDPEFTLAHSRRKLHHRQKKDLWENLQNAIDLHNYNGRACVLRSICEAKMLLAPPGKSLIHDLLRAVFTSSLFEKEFQEEIGDSYPELFDPKVCDIFHDCPISLIQIALAFNKPKNKLV</sequence>
<dbReference type="RefSeq" id="XP_026750173.1">
    <property type="nucleotide sequence ID" value="XM_026894372.3"/>
</dbReference>
<evidence type="ECO:0000313" key="2">
    <source>
        <dbReference type="Proteomes" id="UP001652740"/>
    </source>
</evidence>